<dbReference type="GO" id="GO:0035662">
    <property type="term" value="F:Toll-like receptor 4 binding"/>
    <property type="evidence" value="ECO:0007669"/>
    <property type="project" value="TreeGrafter"/>
</dbReference>
<dbReference type="Proteomes" id="UP001187415">
    <property type="component" value="Unassembled WGS sequence"/>
</dbReference>
<evidence type="ECO:0000313" key="1">
    <source>
        <dbReference type="EMBL" id="KAK2846986.1"/>
    </source>
</evidence>
<dbReference type="GO" id="GO:0005886">
    <property type="term" value="C:plasma membrane"/>
    <property type="evidence" value="ECO:0007669"/>
    <property type="project" value="TreeGrafter"/>
</dbReference>
<dbReference type="GO" id="GO:0005737">
    <property type="term" value="C:cytoplasm"/>
    <property type="evidence" value="ECO:0007669"/>
    <property type="project" value="TreeGrafter"/>
</dbReference>
<dbReference type="SUPFAM" id="SSF52200">
    <property type="entry name" value="Toll/Interleukin receptor TIR domain"/>
    <property type="match status" value="1"/>
</dbReference>
<keyword evidence="2" id="KW-1185">Reference proteome</keyword>
<comment type="caution">
    <text evidence="1">The sequence shown here is derived from an EMBL/GenBank/DDBJ whole genome shotgun (WGS) entry which is preliminary data.</text>
</comment>
<dbReference type="GO" id="GO:2000343">
    <property type="term" value="P:positive regulation of chemokine (C-X-C motif) ligand 2 production"/>
    <property type="evidence" value="ECO:0007669"/>
    <property type="project" value="TreeGrafter"/>
</dbReference>
<dbReference type="InterPro" id="IPR035897">
    <property type="entry name" value="Toll_tir_struct_dom_sf"/>
</dbReference>
<dbReference type="EMBL" id="JAUPFM010000007">
    <property type="protein sequence ID" value="KAK2846986.1"/>
    <property type="molecule type" value="Genomic_DNA"/>
</dbReference>
<organism evidence="1 2">
    <name type="scientific">Channa striata</name>
    <name type="common">Snakehead murrel</name>
    <name type="synonym">Ophicephalus striatus</name>
    <dbReference type="NCBI Taxonomy" id="64152"/>
    <lineage>
        <taxon>Eukaryota</taxon>
        <taxon>Metazoa</taxon>
        <taxon>Chordata</taxon>
        <taxon>Craniata</taxon>
        <taxon>Vertebrata</taxon>
        <taxon>Euteleostomi</taxon>
        <taxon>Actinopterygii</taxon>
        <taxon>Neopterygii</taxon>
        <taxon>Teleostei</taxon>
        <taxon>Neoteleostei</taxon>
        <taxon>Acanthomorphata</taxon>
        <taxon>Anabantaria</taxon>
        <taxon>Anabantiformes</taxon>
        <taxon>Channoidei</taxon>
        <taxon>Channidae</taxon>
        <taxon>Channa</taxon>
    </lineage>
</organism>
<proteinExistence type="predicted"/>
<dbReference type="AlphaFoldDB" id="A0AA88SV78"/>
<dbReference type="InterPro" id="IPR017279">
    <property type="entry name" value="Tol-interleuk_rcpt_adapt_Tirap"/>
</dbReference>
<dbReference type="PANTHER" id="PTHR22662:SF0">
    <property type="entry name" value="TOLL_INTERLEUKIN-1 RECEPTOR DOMAIN-CONTAINING ADAPTER PROTEIN"/>
    <property type="match status" value="1"/>
</dbReference>
<accession>A0AA88SV78</accession>
<protein>
    <submittedName>
        <fullName evidence="1">Uncharacterized protein</fullName>
    </submittedName>
</protein>
<reference evidence="1" key="1">
    <citation type="submission" date="2023-07" db="EMBL/GenBank/DDBJ databases">
        <title>Chromosome-level Genome Assembly of Striped Snakehead (Channa striata).</title>
        <authorList>
            <person name="Liu H."/>
        </authorList>
    </citation>
    <scope>NUCLEOTIDE SEQUENCE</scope>
    <source>
        <strain evidence="1">Gz</strain>
        <tissue evidence="1">Muscle</tissue>
    </source>
</reference>
<sequence>MQESHLQALLITPNFLTDDWCMYMMHQALAEGPMSNRLIPLIQNLQHSQYPQELRFYFYINLSSNTDHGYVQINRTVIQYLEDLCTVQQARPTDQSSSVGTLLLGEVQSYYILDTVDTIFKNERGKRLT</sequence>
<dbReference type="PANTHER" id="PTHR22662">
    <property type="entry name" value="TIRAP"/>
    <property type="match status" value="1"/>
</dbReference>
<dbReference type="GO" id="GO:0043123">
    <property type="term" value="P:positive regulation of canonical NF-kappaB signal transduction"/>
    <property type="evidence" value="ECO:0007669"/>
    <property type="project" value="TreeGrafter"/>
</dbReference>
<evidence type="ECO:0000313" key="2">
    <source>
        <dbReference type="Proteomes" id="UP001187415"/>
    </source>
</evidence>
<dbReference type="GO" id="GO:0035663">
    <property type="term" value="F:Toll-like receptor 2 binding"/>
    <property type="evidence" value="ECO:0007669"/>
    <property type="project" value="TreeGrafter"/>
</dbReference>
<gene>
    <name evidence="1" type="ORF">Q5P01_009985</name>
</gene>
<dbReference type="Gene3D" id="3.40.50.10140">
    <property type="entry name" value="Toll/interleukin-1 receptor homology (TIR) domain"/>
    <property type="match status" value="1"/>
</dbReference>
<dbReference type="GO" id="GO:0032760">
    <property type="term" value="P:positive regulation of tumor necrosis factor production"/>
    <property type="evidence" value="ECO:0007669"/>
    <property type="project" value="TreeGrafter"/>
</dbReference>
<dbReference type="GO" id="GO:0034142">
    <property type="term" value="P:toll-like receptor 4 signaling pathway"/>
    <property type="evidence" value="ECO:0007669"/>
    <property type="project" value="TreeGrafter"/>
</dbReference>
<name>A0AA88SV78_CHASR</name>